<evidence type="ECO:0000313" key="2">
    <source>
        <dbReference type="Proteomes" id="UP000007148"/>
    </source>
</evidence>
<keyword evidence="2" id="KW-1185">Reference proteome</keyword>
<dbReference type="InParanoid" id="G4TAK2"/>
<dbReference type="InterPro" id="IPR036412">
    <property type="entry name" value="HAD-like_sf"/>
</dbReference>
<dbReference type="SUPFAM" id="SSF56784">
    <property type="entry name" value="HAD-like"/>
    <property type="match status" value="1"/>
</dbReference>
<name>G4TAK2_SERID</name>
<gene>
    <name evidence="1" type="ORF">PIIN_02211</name>
</gene>
<dbReference type="HOGENOM" id="CLU_045011_13_0_1"/>
<dbReference type="Gene3D" id="3.40.50.1000">
    <property type="entry name" value="HAD superfamily/HAD-like"/>
    <property type="match status" value="1"/>
</dbReference>
<proteinExistence type="predicted"/>
<sequence>MTWEIKSQVMGKPERVGAELMWGLLSGIENELSIDDYLAERRRLQDLEWPLTRLMPGAAKLVRHLHKHNIPMAIATGSVRRNFDLKTHHEKCDPEKVEIFRLFGDKIMCGDDSEHGKAVWGTEKVVRGKPFPDIFLCAAELIGRNVGREEHDISEQEKLERSKGLVFEDGIPGVLAGKAAGMQVVWVPDPNLLAVDSSLDVTKLSSLEQFRPEEWGLPAYDSDPKAS</sequence>
<dbReference type="PANTHER" id="PTHR18901">
    <property type="entry name" value="2-DEOXYGLUCOSE-6-PHOSPHATE PHOSPHATASE 2"/>
    <property type="match status" value="1"/>
</dbReference>
<dbReference type="FunCoup" id="G4TAK2">
    <property type="interactions" value="24"/>
</dbReference>
<dbReference type="eggNOG" id="KOG2914">
    <property type="taxonomic scope" value="Eukaryota"/>
</dbReference>
<comment type="caution">
    <text evidence="1">The sequence shown here is derived from an EMBL/GenBank/DDBJ whole genome shotgun (WGS) entry which is preliminary data.</text>
</comment>
<reference evidence="1 2" key="1">
    <citation type="journal article" date="2011" name="PLoS Pathog.">
        <title>Endophytic Life Strategies Decoded by Genome and Transcriptome Analyses of the Mutualistic Root Symbiont Piriformospora indica.</title>
        <authorList>
            <person name="Zuccaro A."/>
            <person name="Lahrmann U."/>
            <person name="Guldener U."/>
            <person name="Langen G."/>
            <person name="Pfiffi S."/>
            <person name="Biedenkopf D."/>
            <person name="Wong P."/>
            <person name="Samans B."/>
            <person name="Grimm C."/>
            <person name="Basiewicz M."/>
            <person name="Murat C."/>
            <person name="Martin F."/>
            <person name="Kogel K.H."/>
        </authorList>
    </citation>
    <scope>NUCLEOTIDE SEQUENCE [LARGE SCALE GENOMIC DNA]</scope>
    <source>
        <strain evidence="1 2">DSM 11827</strain>
    </source>
</reference>
<dbReference type="OMA" id="PEMSDSK"/>
<evidence type="ECO:0000313" key="1">
    <source>
        <dbReference type="EMBL" id="CCA68345.1"/>
    </source>
</evidence>
<dbReference type="OrthoDB" id="40579at2759"/>
<dbReference type="InterPro" id="IPR023198">
    <property type="entry name" value="PGP-like_dom2"/>
</dbReference>
<dbReference type="Pfam" id="PF00702">
    <property type="entry name" value="Hydrolase"/>
    <property type="match status" value="1"/>
</dbReference>
<dbReference type="AlphaFoldDB" id="G4TAK2"/>
<dbReference type="InterPro" id="IPR023214">
    <property type="entry name" value="HAD_sf"/>
</dbReference>
<protein>
    <submittedName>
        <fullName evidence="1">Related to GS1 protein</fullName>
    </submittedName>
</protein>
<organism evidence="1 2">
    <name type="scientific">Serendipita indica (strain DSM 11827)</name>
    <name type="common">Root endophyte fungus</name>
    <name type="synonym">Piriformospora indica</name>
    <dbReference type="NCBI Taxonomy" id="1109443"/>
    <lineage>
        <taxon>Eukaryota</taxon>
        <taxon>Fungi</taxon>
        <taxon>Dikarya</taxon>
        <taxon>Basidiomycota</taxon>
        <taxon>Agaricomycotina</taxon>
        <taxon>Agaricomycetes</taxon>
        <taxon>Sebacinales</taxon>
        <taxon>Serendipitaceae</taxon>
        <taxon>Serendipita</taxon>
    </lineage>
</organism>
<dbReference type="STRING" id="1109443.G4TAK2"/>
<dbReference type="Gene3D" id="1.10.150.240">
    <property type="entry name" value="Putative phosphatase, domain 2"/>
    <property type="match status" value="1"/>
</dbReference>
<dbReference type="GO" id="GO:0016791">
    <property type="term" value="F:phosphatase activity"/>
    <property type="evidence" value="ECO:0007669"/>
    <property type="project" value="TreeGrafter"/>
</dbReference>
<dbReference type="EMBL" id="CAFZ01000030">
    <property type="protein sequence ID" value="CCA68345.1"/>
    <property type="molecule type" value="Genomic_DNA"/>
</dbReference>
<dbReference type="Proteomes" id="UP000007148">
    <property type="component" value="Unassembled WGS sequence"/>
</dbReference>
<dbReference type="PANTHER" id="PTHR18901:SF38">
    <property type="entry name" value="PSEUDOURIDINE-5'-PHOSPHATASE"/>
    <property type="match status" value="1"/>
</dbReference>
<accession>G4TAK2</accession>